<evidence type="ECO:0000313" key="6">
    <source>
        <dbReference type="EMBL" id="GGD49947.1"/>
    </source>
</evidence>
<gene>
    <name evidence="6" type="primary">rmlC</name>
    <name evidence="6" type="ORF">GCM10011361_15740</name>
</gene>
<dbReference type="Proteomes" id="UP000625780">
    <property type="component" value="Unassembled WGS sequence"/>
</dbReference>
<keyword evidence="5" id="KW-0413">Isomerase</keyword>
<protein>
    <recommendedName>
        <fullName evidence="4 5">dTDP-4-dehydrorhamnose 3,5-epimerase</fullName>
        <ecNumber evidence="3 5">5.1.3.13</ecNumber>
    </recommendedName>
    <alternativeName>
        <fullName evidence="5">Thymidine diphospho-4-keto-rhamnose 3,5-epimerase</fullName>
    </alternativeName>
</protein>
<reference evidence="7" key="1">
    <citation type="journal article" date="2019" name="Int. J. Syst. Evol. Microbiol.">
        <title>The Global Catalogue of Microorganisms (GCM) 10K type strain sequencing project: providing services to taxonomists for standard genome sequencing and annotation.</title>
        <authorList>
            <consortium name="The Broad Institute Genomics Platform"/>
            <consortium name="The Broad Institute Genome Sequencing Center for Infectious Disease"/>
            <person name="Wu L."/>
            <person name="Ma J."/>
        </authorList>
    </citation>
    <scope>NUCLEOTIDE SEQUENCE [LARGE SCALE GENOMIC DNA]</scope>
    <source>
        <strain evidence="7">CGMCC 1.12606</strain>
    </source>
</reference>
<evidence type="ECO:0000256" key="3">
    <source>
        <dbReference type="ARBA" id="ARBA00012098"/>
    </source>
</evidence>
<name>A0ABQ1R038_9FLAO</name>
<dbReference type="Gene3D" id="2.60.120.10">
    <property type="entry name" value="Jelly Rolls"/>
    <property type="match status" value="1"/>
</dbReference>
<evidence type="ECO:0000256" key="4">
    <source>
        <dbReference type="ARBA" id="ARBA00019595"/>
    </source>
</evidence>
<comment type="subunit">
    <text evidence="5">Homodimer.</text>
</comment>
<organism evidence="6 7">
    <name type="scientific">Muriicola marianensis</name>
    <dbReference type="NCBI Taxonomy" id="1324801"/>
    <lineage>
        <taxon>Bacteria</taxon>
        <taxon>Pseudomonadati</taxon>
        <taxon>Bacteroidota</taxon>
        <taxon>Flavobacteriia</taxon>
        <taxon>Flavobacteriales</taxon>
        <taxon>Flavobacteriaceae</taxon>
        <taxon>Muriicola</taxon>
    </lineage>
</organism>
<evidence type="ECO:0000256" key="1">
    <source>
        <dbReference type="ARBA" id="ARBA00001298"/>
    </source>
</evidence>
<sequence length="168" mass="19406">MEPPTFRDRRGLFFESYNHKTLEAVLGRSVGFVQDNHSVSHEGVLRGLHFQTGKHAQAKLVRVVRGEVLDVVVDLRRDSNTYRNVFRTILSESNRKMLFIPKGMAHGFLSLKDDSVFLYKCDEYYNKDAESGIIYNDPDLKIDWGFPENKIILSDKDMKLPKLKDLSI</sequence>
<dbReference type="PANTHER" id="PTHR21047">
    <property type="entry name" value="DTDP-6-DEOXY-D-GLUCOSE-3,5 EPIMERASE"/>
    <property type="match status" value="1"/>
</dbReference>
<dbReference type="EMBL" id="BMFH01000001">
    <property type="protein sequence ID" value="GGD49947.1"/>
    <property type="molecule type" value="Genomic_DNA"/>
</dbReference>
<dbReference type="InterPro" id="IPR011051">
    <property type="entry name" value="RmlC_Cupin_sf"/>
</dbReference>
<accession>A0ABQ1R038</accession>
<comment type="caution">
    <text evidence="6">The sequence shown here is derived from an EMBL/GenBank/DDBJ whole genome shotgun (WGS) entry which is preliminary data.</text>
</comment>
<dbReference type="CDD" id="cd00438">
    <property type="entry name" value="cupin_RmlC"/>
    <property type="match status" value="1"/>
</dbReference>
<proteinExistence type="inferred from homology"/>
<dbReference type="InterPro" id="IPR014710">
    <property type="entry name" value="RmlC-like_jellyroll"/>
</dbReference>
<dbReference type="InterPro" id="IPR000888">
    <property type="entry name" value="RmlC-like"/>
</dbReference>
<keyword evidence="7" id="KW-1185">Reference proteome</keyword>
<comment type="function">
    <text evidence="2 5">Catalyzes the epimerization of the C3' and C5'positions of dTDP-6-deoxy-D-xylo-4-hexulose, forming dTDP-6-deoxy-L-lyxo-4-hexulose.</text>
</comment>
<dbReference type="EC" id="5.1.3.13" evidence="3 5"/>
<comment type="pathway">
    <text evidence="5">Carbohydrate biosynthesis; dTDP-L-rhamnose biosynthesis.</text>
</comment>
<dbReference type="PANTHER" id="PTHR21047:SF2">
    <property type="entry name" value="THYMIDINE DIPHOSPHO-4-KETO-RHAMNOSE 3,5-EPIMERASE"/>
    <property type="match status" value="1"/>
</dbReference>
<evidence type="ECO:0000313" key="7">
    <source>
        <dbReference type="Proteomes" id="UP000625780"/>
    </source>
</evidence>
<dbReference type="NCBIfam" id="TIGR01221">
    <property type="entry name" value="rmlC"/>
    <property type="match status" value="1"/>
</dbReference>
<evidence type="ECO:0000256" key="5">
    <source>
        <dbReference type="RuleBase" id="RU364069"/>
    </source>
</evidence>
<comment type="catalytic activity">
    <reaction evidence="1 5">
        <text>dTDP-4-dehydro-6-deoxy-alpha-D-glucose = dTDP-4-dehydro-beta-L-rhamnose</text>
        <dbReference type="Rhea" id="RHEA:16969"/>
        <dbReference type="ChEBI" id="CHEBI:57649"/>
        <dbReference type="ChEBI" id="CHEBI:62830"/>
        <dbReference type="EC" id="5.1.3.13"/>
    </reaction>
</comment>
<dbReference type="SUPFAM" id="SSF51182">
    <property type="entry name" value="RmlC-like cupins"/>
    <property type="match status" value="1"/>
</dbReference>
<evidence type="ECO:0000256" key="2">
    <source>
        <dbReference type="ARBA" id="ARBA00001997"/>
    </source>
</evidence>
<comment type="similarity">
    <text evidence="5">Belongs to the dTDP-4-dehydrorhamnose 3,5-epimerase family.</text>
</comment>
<dbReference type="Pfam" id="PF00908">
    <property type="entry name" value="dTDP_sugar_isom"/>
    <property type="match status" value="1"/>
</dbReference>